<dbReference type="AlphaFoldDB" id="A0A8K1LQI7"/>
<accession>A0A8K1LQI7</accession>
<protein>
    <submittedName>
        <fullName evidence="1">Uncharacterized protein</fullName>
    </submittedName>
</protein>
<keyword evidence="2" id="KW-1185">Reference proteome</keyword>
<comment type="caution">
    <text evidence="1">The sequence shown here is derived from an EMBL/GenBank/DDBJ whole genome shotgun (WGS) entry which is preliminary data.</text>
</comment>
<evidence type="ECO:0000313" key="2">
    <source>
        <dbReference type="Proteomes" id="UP000796761"/>
    </source>
</evidence>
<evidence type="ECO:0000313" key="1">
    <source>
        <dbReference type="EMBL" id="TRZ23030.1"/>
    </source>
</evidence>
<dbReference type="EMBL" id="SWJQ01000083">
    <property type="protein sequence ID" value="TRZ23030.1"/>
    <property type="molecule type" value="Genomic_DNA"/>
</dbReference>
<proteinExistence type="predicted"/>
<dbReference type="Proteomes" id="UP000796761">
    <property type="component" value="Unassembled WGS sequence"/>
</dbReference>
<sequence length="93" mass="10096">MATAAGPGATLHFMAGAALSVGEAIPARSSPSLLLRLGAPGADNDSSLFHVDVNAWELLRAGSWKVNHYKSRSCCPQEELNIRAMLHRHRRFE</sequence>
<organism evidence="1 2">
    <name type="scientific">Zosterops borbonicus</name>
    <dbReference type="NCBI Taxonomy" id="364589"/>
    <lineage>
        <taxon>Eukaryota</taxon>
        <taxon>Metazoa</taxon>
        <taxon>Chordata</taxon>
        <taxon>Craniata</taxon>
        <taxon>Vertebrata</taxon>
        <taxon>Euteleostomi</taxon>
        <taxon>Archelosauria</taxon>
        <taxon>Archosauria</taxon>
        <taxon>Dinosauria</taxon>
        <taxon>Saurischia</taxon>
        <taxon>Theropoda</taxon>
        <taxon>Coelurosauria</taxon>
        <taxon>Aves</taxon>
        <taxon>Neognathae</taxon>
        <taxon>Neoaves</taxon>
        <taxon>Telluraves</taxon>
        <taxon>Australaves</taxon>
        <taxon>Passeriformes</taxon>
        <taxon>Sylvioidea</taxon>
        <taxon>Zosteropidae</taxon>
        <taxon>Zosterops</taxon>
    </lineage>
</organism>
<reference evidence="1" key="1">
    <citation type="submission" date="2019-04" db="EMBL/GenBank/DDBJ databases">
        <title>Genome assembly of Zosterops borbonicus 15179.</title>
        <authorList>
            <person name="Leroy T."/>
            <person name="Anselmetti Y."/>
            <person name="Tilak M.-K."/>
            <person name="Nabholz B."/>
        </authorList>
    </citation>
    <scope>NUCLEOTIDE SEQUENCE</scope>
    <source>
        <strain evidence="1">HGM_15179</strain>
        <tissue evidence="1">Muscle</tissue>
    </source>
</reference>
<name>A0A8K1LQI7_9PASS</name>
<gene>
    <name evidence="1" type="ORF">HGM15179_004069</name>
</gene>